<dbReference type="PANTHER" id="PTHR45982">
    <property type="entry name" value="REGULATOR OF CHROMOSOME CONDENSATION"/>
    <property type="match status" value="1"/>
</dbReference>
<evidence type="ECO:0000256" key="1">
    <source>
        <dbReference type="PROSITE-ProRule" id="PRU00235"/>
    </source>
</evidence>
<dbReference type="EMBL" id="HACM01011264">
    <property type="protein sequence ID" value="CRZ11706.1"/>
    <property type="molecule type" value="Transcribed_RNA"/>
</dbReference>
<protein>
    <recommendedName>
        <fullName evidence="4">Regulator of chromosome condensation 1/beta-lactamase-inhibitor protein II</fullName>
    </recommendedName>
</protein>
<dbReference type="InterPro" id="IPR051553">
    <property type="entry name" value="Ran_GTPase-activating"/>
</dbReference>
<sequence length="164" mass="17828">MMGKMAPSPLPMDSTMDATTQNLVSAMKPLSLKRRKGSPDTSPSPVKRARAGRVMVFGSGECAQLGTRHLQSSLLDTILSARSMDSDHGINRTGLGEDVNERKFPTPVDLNDRIVSISCGGIHNIAVTDNGEVWTWGCNDEKALGRAGDEWVLYVSIRLTCQLR</sequence>
<dbReference type="AlphaFoldDB" id="A0A0H5RD83"/>
<dbReference type="PROSITE" id="PS50012">
    <property type="entry name" value="RCC1_3"/>
    <property type="match status" value="1"/>
</dbReference>
<evidence type="ECO:0000313" key="3">
    <source>
        <dbReference type="EMBL" id="CRZ11706.1"/>
    </source>
</evidence>
<dbReference type="SUPFAM" id="SSF50985">
    <property type="entry name" value="RCC1/BLIP-II"/>
    <property type="match status" value="1"/>
</dbReference>
<dbReference type="PANTHER" id="PTHR45982:SF1">
    <property type="entry name" value="REGULATOR OF CHROMOSOME CONDENSATION"/>
    <property type="match status" value="1"/>
</dbReference>
<name>A0A0H5RD83_9EUKA</name>
<accession>A0A0H5RD83</accession>
<reference evidence="3" key="1">
    <citation type="submission" date="2015-04" db="EMBL/GenBank/DDBJ databases">
        <title>The genome sequence of the plant pathogenic Rhizarian Plasmodiophora brassicae reveals insights in its biotrophic life cycle and the origin of chitin synthesis.</title>
        <authorList>
            <person name="Schwelm A."/>
            <person name="Fogelqvist J."/>
            <person name="Knaust A."/>
            <person name="Julke S."/>
            <person name="Lilja T."/>
            <person name="Dhandapani V."/>
            <person name="Bonilla-Rosso G."/>
            <person name="Karlsson M."/>
            <person name="Shevchenko A."/>
            <person name="Choi S.R."/>
            <person name="Kim H.G."/>
            <person name="Park J.Y."/>
            <person name="Lim Y.P."/>
            <person name="Ludwig-Muller J."/>
            <person name="Dixelius C."/>
        </authorList>
    </citation>
    <scope>NUCLEOTIDE SEQUENCE</scope>
    <source>
        <tissue evidence="3">Potato root galls</tissue>
    </source>
</reference>
<dbReference type="InterPro" id="IPR000408">
    <property type="entry name" value="Reg_chr_condens"/>
</dbReference>
<dbReference type="GO" id="GO:0005737">
    <property type="term" value="C:cytoplasm"/>
    <property type="evidence" value="ECO:0007669"/>
    <property type="project" value="TreeGrafter"/>
</dbReference>
<dbReference type="InterPro" id="IPR009091">
    <property type="entry name" value="RCC1/BLIP-II"/>
</dbReference>
<feature type="repeat" description="RCC1" evidence="1">
    <location>
        <begin position="52"/>
        <end position="130"/>
    </location>
</feature>
<dbReference type="Gene3D" id="2.130.10.30">
    <property type="entry name" value="Regulator of chromosome condensation 1/beta-lactamase-inhibitor protein II"/>
    <property type="match status" value="1"/>
</dbReference>
<dbReference type="GO" id="GO:0005085">
    <property type="term" value="F:guanyl-nucleotide exchange factor activity"/>
    <property type="evidence" value="ECO:0007669"/>
    <property type="project" value="TreeGrafter"/>
</dbReference>
<dbReference type="Pfam" id="PF13540">
    <property type="entry name" value="RCC1_2"/>
    <property type="match status" value="1"/>
</dbReference>
<organism evidence="3">
    <name type="scientific">Spongospora subterranea</name>
    <dbReference type="NCBI Taxonomy" id="70186"/>
    <lineage>
        <taxon>Eukaryota</taxon>
        <taxon>Sar</taxon>
        <taxon>Rhizaria</taxon>
        <taxon>Endomyxa</taxon>
        <taxon>Phytomyxea</taxon>
        <taxon>Plasmodiophorida</taxon>
        <taxon>Plasmodiophoridae</taxon>
        <taxon>Spongospora</taxon>
    </lineage>
</organism>
<evidence type="ECO:0008006" key="4">
    <source>
        <dbReference type="Google" id="ProtNLM"/>
    </source>
</evidence>
<proteinExistence type="predicted"/>
<feature type="region of interest" description="Disordered" evidence="2">
    <location>
        <begin position="1"/>
        <end position="48"/>
    </location>
</feature>
<evidence type="ECO:0000256" key="2">
    <source>
        <dbReference type="SAM" id="MobiDB-lite"/>
    </source>
</evidence>